<dbReference type="Gene3D" id="1.20.5.190">
    <property type="match status" value="1"/>
</dbReference>
<dbReference type="GO" id="GO:0005737">
    <property type="term" value="C:cytoplasm"/>
    <property type="evidence" value="ECO:0007669"/>
    <property type="project" value="UniProtKB-SubCell"/>
</dbReference>
<feature type="region of interest" description="Disordered" evidence="8">
    <location>
        <begin position="276"/>
        <end position="297"/>
    </location>
</feature>
<feature type="region of interest" description="Disordered" evidence="8">
    <location>
        <begin position="146"/>
        <end position="165"/>
    </location>
</feature>
<dbReference type="SUPFAM" id="SSF48403">
    <property type="entry name" value="Ankyrin repeat"/>
    <property type="match status" value="1"/>
</dbReference>
<feature type="region of interest" description="Disordered" evidence="8">
    <location>
        <begin position="1387"/>
        <end position="1406"/>
    </location>
</feature>
<dbReference type="GO" id="GO:0034128">
    <property type="term" value="P:negative regulation of MyD88-independent toll-like receptor signaling pathway"/>
    <property type="evidence" value="ECO:0007669"/>
    <property type="project" value="InterPro"/>
</dbReference>
<dbReference type="SUPFAM" id="SSF47769">
    <property type="entry name" value="SAM/Pointed domain"/>
    <property type="match status" value="1"/>
</dbReference>
<feature type="region of interest" description="Disordered" evidence="8">
    <location>
        <begin position="1419"/>
        <end position="1451"/>
    </location>
</feature>
<proteinExistence type="predicted"/>
<dbReference type="PANTHER" id="PTHR22998:SF1">
    <property type="entry name" value="NAD(+) HYDROLASE SARM1"/>
    <property type="match status" value="1"/>
</dbReference>
<feature type="compositionally biased region" description="Basic and acidic residues" evidence="8">
    <location>
        <begin position="1421"/>
        <end position="1431"/>
    </location>
</feature>
<comment type="caution">
    <text evidence="6">Lacks conserved residue(s) required for the propagation of feature annotation.</text>
</comment>
<comment type="caution">
    <text evidence="11">The sequence shown here is derived from an EMBL/GenBank/DDBJ whole genome shotgun (WGS) entry which is preliminary data.</text>
</comment>
<dbReference type="InterPro" id="IPR036770">
    <property type="entry name" value="Ankyrin_rpt-contain_sf"/>
</dbReference>
<keyword evidence="3" id="KW-0677">Repeat</keyword>
<dbReference type="InterPro" id="IPR013761">
    <property type="entry name" value="SAM/pointed_sf"/>
</dbReference>
<feature type="region of interest" description="Disordered" evidence="8">
    <location>
        <begin position="1346"/>
        <end position="1369"/>
    </location>
</feature>
<dbReference type="InterPro" id="IPR029058">
    <property type="entry name" value="AB_hydrolase_fold"/>
</dbReference>
<evidence type="ECO:0000256" key="2">
    <source>
        <dbReference type="ARBA" id="ARBA00022490"/>
    </source>
</evidence>
<dbReference type="SMART" id="SM00454">
    <property type="entry name" value="SAM"/>
    <property type="match status" value="1"/>
</dbReference>
<dbReference type="PANTHER" id="PTHR22998">
    <property type="entry name" value="SARM1"/>
    <property type="match status" value="1"/>
</dbReference>
<dbReference type="GO" id="GO:0003953">
    <property type="term" value="F:NAD+ nucleosidase activity"/>
    <property type="evidence" value="ECO:0007669"/>
    <property type="project" value="InterPro"/>
</dbReference>
<sequence>MTTQVIESPWAFASLHNVQVKERCAATIADTILTIGDDVVWLFTSKSGEVMRKRTVDVSNIRDRFCRLGTLLKGSSKNKFICRLRYANRGGALLGLERFSSRVLGEWPPTSRNLVAIQCFVPGAMYRNSYSKAEDGERIITSTHVMSSASTRPTSRGGGENASSTDEVEFTAINIRNCPISRATRLNEMLNAATLSIVRFLERTQHVRVLSLDADYVIDERNQLWLLWLGDTKVMSLPTKVSRSPTYDVFSSSEMPFGPSEQHAVSEQIAEAATRIESPNGPGLLAHKTPKTDEVSDERWPVQRNLSRQGRKKSGYKRFPSQWECAGDYCNFVVLDPKQLFAQSEIAALSKSNTAVLTDLIRDATRVHSAERKRDLVVVSYKSVALARKEKRGILPSTVSISKTASTESWMEYPETPRNVLREQQRKDSPYDDSTASNERRERRKKKSQRSASLSGQREKRVLAETSRTEIEGGSHLDVSPANYYRSVKVCNNCFSIYALLDKARDLLRNVNMRPLDSSARELRSSPTPPARSPDIDVEKEREDTQPRVLSDEGEDSDSGTVITALTRADGAQAEKSIPHQRPRASWKTRISETRLHGESVPEDKQETKSRFNELDEYLRGKSDAAARRVEAKTAAVTRSRAAQAHIAKAAGHDAAGMYFGRILLVDSRDSKALQDAVSILESAGFLVDVELDGRNARERLMEEFVATRAGWQLDAVLVSDEIELGDAFDVVKEVRAIERAHIARETKRVEEKAKEAAMQPCRKLNEERDLVAQVAFFQHLPVVIMTSQTSSGDLRAYKQSGMDGCVSKPLSRTALLSTMRAAVPRHGRTVDIDPRAKNPHKRQDRPQGETARQGNKHHRREEVVCVNFSVHLHELAASSIPKSGFDVGGFVSETANQLGVEGSRVEVVSIDVPRIGVQVTGFPDDEAGRVFLRALRARTQLVDEQRWGRNALEDLWMVGVDGQVSHGEAPTGTRALVGGAFGTAGSISSSAMAAKSLSLPASFTSAGGTVGGILQLDADTSLPYTVIDFSLDDQGIRQRVVDTNTFNLVVCHDFFDTLERMKIVLAPIAAKYPGLQILLWNYPGQAFTEWRDEQILNNVFLAHCLNELITQVGSRGTRQFDDQCPFFLLGYGYGGSVASFYVTHYRSSNVRGLFLFNGFSFVDPHLAGALHDAMNVFACAPPTRPDLPVYFWTRFLFSREYLMKVSTPLALNLYTAVHNPITLKGRMKLCVGGLSSRDVRPALKDLGLPIIAVQATEGVLVKPLHAQPWVHFDRVGGGHLSRAACPTIYQALKQRGTCIVWVKSGHEVFQEIRKQVSTLIEQIVLGYHELNDVAFIPADYADGNKGTGGSGGDENGQPSKTGHGNFEDNFINNILGKVRATKQIATTSHSCSGPGDDEDVHHNDGDESAVASWDAFQAETTRKQKDDRSPHRSRGRGHVVNTGKQRRHEEAELKTVLDPEMPAFERQDNVVYATGQGSRIYPTPADYPEVKEYMGWRLKRNRKRLQRLDFAARLIQNAFRNHLSQVVFQRLRREHAISFIQRAWRGWKGRQRFLAQMRRVWAAHVIQRAWRGYAGRGFFLLLRSMHAAAGQIQRFSRGFLARSLVSRMQRRRRRASTMVQTLVRRWFSRQAVFELRAQAIAARTVERVYRGHLGRRRAQNERNKYLFSKSQSQGIEFGRQMLLEHKLHATRLQSEVSLLTREKVQTEEAVEALLEEISEFEQGVNQLEKEMHQLSKIESEAIGVLDEEAKYELREQKMRLDKEFGMMLAKIAERRDRLSGLEGKLSTLDHARQGKEEKLRTLERKLVVLLEEQQRELEKIKRRQEARDDVLIQAGDAANSGAIVISKPRGSSLGENDSTLAFSGPTDKEKRQAAQLMQSTETLMKFGFMSMSMTYFSSLNMIKAMRTVAVQDTVMSALHAKNSMLSNGADGTMTAISSNASYNDKLGGEPFKPDLKPGQMPGQEALKVSAWSVEDVARWLQTLSLGQYREAFIDAAVDGAFLYDLDDDDLRNTLGIEHRLHRKKILNMTNKLRTAELERNKQMRIMANASAGAVGVPTPLDNYMSPLPQEAAAGTRPSTALVPAGGGGGGGTAAEGDDAQPKPPNDADEVFSLVRHGKIKKLKEALRALPARRFDSSLVKVAYVEDFGTAYVDSYEREHFNLNKVDAHGNSMLVVAAQNGNIQIAKLLVAKGANPNHQNKMGQTAGHYANAYQCRQCPVPSPPILAHTRAFPGSTILWGGSSIPRAAVPTIRSRTCTALACTTVSQQKSRRTQQSSLVPTC</sequence>
<dbReference type="PROSITE" id="PS50096">
    <property type="entry name" value="IQ"/>
    <property type="match status" value="4"/>
</dbReference>
<dbReference type="InterPro" id="IPR002110">
    <property type="entry name" value="Ankyrin_rpt"/>
</dbReference>
<evidence type="ECO:0008006" key="13">
    <source>
        <dbReference type="Google" id="ProtNLM"/>
    </source>
</evidence>
<dbReference type="SMART" id="SM00248">
    <property type="entry name" value="ANK"/>
    <property type="match status" value="1"/>
</dbReference>
<evidence type="ECO:0000256" key="1">
    <source>
        <dbReference type="ARBA" id="ARBA00004496"/>
    </source>
</evidence>
<accession>A0AAD7XL69</accession>
<feature type="compositionally biased region" description="Basic and acidic residues" evidence="8">
    <location>
        <begin position="420"/>
        <end position="430"/>
    </location>
</feature>
<dbReference type="EMBL" id="JAQMWT010000379">
    <property type="protein sequence ID" value="KAJ8602420.1"/>
    <property type="molecule type" value="Genomic_DNA"/>
</dbReference>
<keyword evidence="12" id="KW-1185">Reference proteome</keyword>
<feature type="region of interest" description="Disordered" evidence="8">
    <location>
        <begin position="826"/>
        <end position="859"/>
    </location>
</feature>
<feature type="compositionally biased region" description="Basic and acidic residues" evidence="8">
    <location>
        <begin position="457"/>
        <end position="469"/>
    </location>
</feature>
<feature type="repeat" description="ANK" evidence="5">
    <location>
        <begin position="2169"/>
        <end position="2201"/>
    </location>
</feature>
<reference evidence="11" key="1">
    <citation type="submission" date="2023-01" db="EMBL/GenBank/DDBJ databases">
        <title>Metagenome sequencing of chrysophaentin producing Chrysophaeum taylorii.</title>
        <authorList>
            <person name="Davison J."/>
            <person name="Bewley C."/>
        </authorList>
    </citation>
    <scope>NUCLEOTIDE SEQUENCE</scope>
    <source>
        <strain evidence="11">NIES-1699</strain>
    </source>
</reference>
<dbReference type="Pfam" id="PF00023">
    <property type="entry name" value="Ank"/>
    <property type="match status" value="1"/>
</dbReference>
<dbReference type="PROSITE" id="PS50088">
    <property type="entry name" value="ANK_REPEAT"/>
    <property type="match status" value="1"/>
</dbReference>
<dbReference type="Gene3D" id="3.40.50.1820">
    <property type="entry name" value="alpha/beta hydrolase"/>
    <property type="match status" value="1"/>
</dbReference>
<feature type="region of interest" description="Disordered" evidence="8">
    <location>
        <begin position="2068"/>
        <end position="2107"/>
    </location>
</feature>
<dbReference type="SUPFAM" id="SSF53474">
    <property type="entry name" value="alpha/beta-Hydrolases"/>
    <property type="match status" value="1"/>
</dbReference>
<dbReference type="InterPro" id="IPR027417">
    <property type="entry name" value="P-loop_NTPase"/>
</dbReference>
<keyword evidence="7" id="KW-0175">Coiled coil</keyword>
<feature type="domain" description="Response regulatory" evidence="10">
    <location>
        <begin position="663"/>
        <end position="824"/>
    </location>
</feature>
<evidence type="ECO:0000256" key="5">
    <source>
        <dbReference type="PROSITE-ProRule" id="PRU00023"/>
    </source>
</evidence>
<dbReference type="GO" id="GO:0048678">
    <property type="term" value="P:response to axon injury"/>
    <property type="evidence" value="ECO:0007669"/>
    <property type="project" value="InterPro"/>
</dbReference>
<dbReference type="PROSITE" id="PS50105">
    <property type="entry name" value="SAM_DOMAIN"/>
    <property type="match status" value="1"/>
</dbReference>
<gene>
    <name evidence="11" type="ORF">CTAYLR_001223</name>
</gene>
<dbReference type="InterPro" id="IPR011006">
    <property type="entry name" value="CheY-like_superfamily"/>
</dbReference>
<feature type="compositionally biased region" description="Gly residues" evidence="8">
    <location>
        <begin position="1346"/>
        <end position="1355"/>
    </location>
</feature>
<feature type="compositionally biased region" description="Gly residues" evidence="8">
    <location>
        <begin position="2085"/>
        <end position="2094"/>
    </location>
</feature>
<dbReference type="Gene3D" id="1.10.150.50">
    <property type="entry name" value="Transcription Factor, Ets-1"/>
    <property type="match status" value="1"/>
</dbReference>
<feature type="coiled-coil region" evidence="7">
    <location>
        <begin position="1690"/>
        <end position="1738"/>
    </location>
</feature>
<dbReference type="Gene3D" id="3.40.50.2300">
    <property type="match status" value="1"/>
</dbReference>
<evidence type="ECO:0000313" key="12">
    <source>
        <dbReference type="Proteomes" id="UP001230188"/>
    </source>
</evidence>
<dbReference type="InterPro" id="IPR001660">
    <property type="entry name" value="SAM"/>
</dbReference>
<dbReference type="PROSITE" id="PS50297">
    <property type="entry name" value="ANK_REP_REGION"/>
    <property type="match status" value="1"/>
</dbReference>
<feature type="region of interest" description="Disordered" evidence="8">
    <location>
        <begin position="406"/>
        <end position="469"/>
    </location>
</feature>
<evidence type="ECO:0000256" key="6">
    <source>
        <dbReference type="PROSITE-ProRule" id="PRU00169"/>
    </source>
</evidence>
<evidence type="ECO:0000256" key="8">
    <source>
        <dbReference type="SAM" id="MobiDB-lite"/>
    </source>
</evidence>
<dbReference type="GO" id="GO:0000160">
    <property type="term" value="P:phosphorelay signal transduction system"/>
    <property type="evidence" value="ECO:0007669"/>
    <property type="project" value="InterPro"/>
</dbReference>
<dbReference type="InterPro" id="IPR000048">
    <property type="entry name" value="IQ_motif_EF-hand-BS"/>
</dbReference>
<evidence type="ECO:0000259" key="10">
    <source>
        <dbReference type="PROSITE" id="PS50110"/>
    </source>
</evidence>
<feature type="compositionally biased region" description="Basic and acidic residues" evidence="8">
    <location>
        <begin position="534"/>
        <end position="546"/>
    </location>
</feature>
<dbReference type="InterPro" id="IPR001789">
    <property type="entry name" value="Sig_transdc_resp-reg_receiver"/>
</dbReference>
<comment type="subcellular location">
    <subcellularLocation>
        <location evidence="1">Cytoplasm</location>
    </subcellularLocation>
</comment>
<dbReference type="GO" id="GO:0035591">
    <property type="term" value="F:signaling adaptor activity"/>
    <property type="evidence" value="ECO:0007669"/>
    <property type="project" value="InterPro"/>
</dbReference>
<dbReference type="Proteomes" id="UP001230188">
    <property type="component" value="Unassembled WGS sequence"/>
</dbReference>
<feature type="coiled-coil region" evidence="7">
    <location>
        <begin position="1786"/>
        <end position="1831"/>
    </location>
</feature>
<dbReference type="SUPFAM" id="SSF52540">
    <property type="entry name" value="P-loop containing nucleoside triphosphate hydrolases"/>
    <property type="match status" value="1"/>
</dbReference>
<organism evidence="11 12">
    <name type="scientific">Chrysophaeum taylorii</name>
    <dbReference type="NCBI Taxonomy" id="2483200"/>
    <lineage>
        <taxon>Eukaryota</taxon>
        <taxon>Sar</taxon>
        <taxon>Stramenopiles</taxon>
        <taxon>Ochrophyta</taxon>
        <taxon>Pelagophyceae</taxon>
        <taxon>Pelagomonadales</taxon>
        <taxon>Pelagomonadaceae</taxon>
        <taxon>Chrysophaeum</taxon>
    </lineage>
</organism>
<dbReference type="Gene3D" id="1.25.40.20">
    <property type="entry name" value="Ankyrin repeat-containing domain"/>
    <property type="match status" value="1"/>
</dbReference>
<evidence type="ECO:0000259" key="9">
    <source>
        <dbReference type="PROSITE" id="PS50105"/>
    </source>
</evidence>
<keyword evidence="5" id="KW-0040">ANK repeat</keyword>
<dbReference type="InterPro" id="IPR039184">
    <property type="entry name" value="SARM1"/>
</dbReference>
<keyword evidence="2" id="KW-0963">Cytoplasm</keyword>
<evidence type="ECO:0000313" key="11">
    <source>
        <dbReference type="EMBL" id="KAJ8602420.1"/>
    </source>
</evidence>
<protein>
    <recommendedName>
        <fullName evidence="13">SAM domain-containing protein</fullName>
    </recommendedName>
</protein>
<evidence type="ECO:0000256" key="4">
    <source>
        <dbReference type="ARBA" id="ARBA00022801"/>
    </source>
</evidence>
<name>A0AAD7XL69_9STRA</name>
<feature type="domain" description="SAM" evidence="9">
    <location>
        <begin position="1972"/>
        <end position="2036"/>
    </location>
</feature>
<evidence type="ECO:0000256" key="7">
    <source>
        <dbReference type="SAM" id="Coils"/>
    </source>
</evidence>
<dbReference type="SMART" id="SM00448">
    <property type="entry name" value="REC"/>
    <property type="match status" value="1"/>
</dbReference>
<evidence type="ECO:0000256" key="3">
    <source>
        <dbReference type="ARBA" id="ARBA00022737"/>
    </source>
</evidence>
<keyword evidence="4" id="KW-0378">Hydrolase</keyword>
<dbReference type="SUPFAM" id="SSF52172">
    <property type="entry name" value="CheY-like"/>
    <property type="match status" value="1"/>
</dbReference>
<dbReference type="Pfam" id="PF00536">
    <property type="entry name" value="SAM_1"/>
    <property type="match status" value="1"/>
</dbReference>
<feature type="region of interest" description="Disordered" evidence="8">
    <location>
        <begin position="518"/>
        <end position="562"/>
    </location>
</feature>
<dbReference type="PROSITE" id="PS50110">
    <property type="entry name" value="RESPONSE_REGULATORY"/>
    <property type="match status" value="1"/>
</dbReference>
<dbReference type="SMART" id="SM00015">
    <property type="entry name" value="IQ"/>
    <property type="match status" value="6"/>
</dbReference>